<dbReference type="InterPro" id="IPR036704">
    <property type="entry name" value="RraA/RraA-like_sf"/>
</dbReference>
<evidence type="ECO:0000313" key="13">
    <source>
        <dbReference type="EMBL" id="MFC5448939.1"/>
    </source>
</evidence>
<evidence type="ECO:0000256" key="9">
    <source>
        <dbReference type="ARBA" id="ARBA00029596"/>
    </source>
</evidence>
<comment type="catalytic activity">
    <reaction evidence="1">
        <text>4-hydroxy-4-methyl-2-oxoglutarate = 2 pyruvate</text>
        <dbReference type="Rhea" id="RHEA:22748"/>
        <dbReference type="ChEBI" id="CHEBI:15361"/>
        <dbReference type="ChEBI" id="CHEBI:58276"/>
        <dbReference type="EC" id="4.1.3.17"/>
    </reaction>
</comment>
<evidence type="ECO:0000256" key="12">
    <source>
        <dbReference type="ARBA" id="ARBA00047973"/>
    </source>
</evidence>
<name>A0ABW0K6S7_9BACL</name>
<dbReference type="PANTHER" id="PTHR33254">
    <property type="entry name" value="4-HYDROXY-4-METHYL-2-OXOGLUTARATE ALDOLASE 3-RELATED"/>
    <property type="match status" value="1"/>
</dbReference>
<dbReference type="Proteomes" id="UP001596044">
    <property type="component" value="Unassembled WGS sequence"/>
</dbReference>
<evidence type="ECO:0000256" key="8">
    <source>
        <dbReference type="ARBA" id="ARBA00025046"/>
    </source>
</evidence>
<evidence type="ECO:0000256" key="6">
    <source>
        <dbReference type="ARBA" id="ARBA00012947"/>
    </source>
</evidence>
<comment type="cofactor">
    <cofactor evidence="2">
        <name>a divalent metal cation</name>
        <dbReference type="ChEBI" id="CHEBI:60240"/>
    </cofactor>
</comment>
<reference evidence="14" key="1">
    <citation type="journal article" date="2019" name="Int. J. Syst. Evol. Microbiol.">
        <title>The Global Catalogue of Microorganisms (GCM) 10K type strain sequencing project: providing services to taxonomists for standard genome sequencing and annotation.</title>
        <authorList>
            <consortium name="The Broad Institute Genomics Platform"/>
            <consortium name="The Broad Institute Genome Sequencing Center for Infectious Disease"/>
            <person name="Wu L."/>
            <person name="Ma J."/>
        </authorList>
    </citation>
    <scope>NUCLEOTIDE SEQUENCE [LARGE SCALE GENOMIC DNA]</scope>
    <source>
        <strain evidence="14">KACC 11904</strain>
    </source>
</reference>
<accession>A0ABW0K6S7</accession>
<dbReference type="Pfam" id="PF03737">
    <property type="entry name" value="RraA-like"/>
    <property type="match status" value="1"/>
</dbReference>
<proteinExistence type="inferred from homology"/>
<evidence type="ECO:0000256" key="5">
    <source>
        <dbReference type="ARBA" id="ARBA00012213"/>
    </source>
</evidence>
<dbReference type="RefSeq" id="WP_270878777.1">
    <property type="nucleotide sequence ID" value="NZ_JAQFVF010000021.1"/>
</dbReference>
<protein>
    <recommendedName>
        <fullName evidence="7">Putative 4-hydroxy-4-methyl-2-oxoglutarate aldolase</fullName>
        <ecNumber evidence="6">4.1.1.112</ecNumber>
        <ecNumber evidence="5">4.1.3.17</ecNumber>
    </recommendedName>
    <alternativeName>
        <fullName evidence="11">Oxaloacetate decarboxylase</fullName>
    </alternativeName>
    <alternativeName>
        <fullName evidence="9">Regulator of ribonuclease activity homolog</fullName>
    </alternativeName>
    <alternativeName>
        <fullName evidence="10">RraA-like protein</fullName>
    </alternativeName>
</protein>
<evidence type="ECO:0000256" key="4">
    <source>
        <dbReference type="ARBA" id="ARBA00011233"/>
    </source>
</evidence>
<gene>
    <name evidence="13" type="ORF">ACFPOG_11730</name>
</gene>
<keyword evidence="14" id="KW-1185">Reference proteome</keyword>
<sequence>MPNLGFRIVQRTERPDRTLLHQFQDVVTPHISDNLNRMHAVCAGLRPYHQAGKLVGAALTVKTRPGDNLMVHKAIDMAEPGDVIVVDAGGDLTNAIVGEIMLRLAQKRQIAGFVIDGAIRDTAAFTADTFPVYARGVTHRGPYKDGPGEINVPVSIGGLVVEPGDIIVGDEDGLAVVPLQEAQGVLQLVREQQERERQILQSIEDGTVSRDWVDQLLKQKGCEGL</sequence>
<dbReference type="EC" id="4.1.1.112" evidence="6"/>
<dbReference type="InterPro" id="IPR005493">
    <property type="entry name" value="RraA/RraA-like"/>
</dbReference>
<organism evidence="13 14">
    <name type="scientific">Paenibacillus aestuarii</name>
    <dbReference type="NCBI Taxonomy" id="516965"/>
    <lineage>
        <taxon>Bacteria</taxon>
        <taxon>Bacillati</taxon>
        <taxon>Bacillota</taxon>
        <taxon>Bacilli</taxon>
        <taxon>Bacillales</taxon>
        <taxon>Paenibacillaceae</taxon>
        <taxon>Paenibacillus</taxon>
    </lineage>
</organism>
<dbReference type="EMBL" id="JBHSMJ010000012">
    <property type="protein sequence ID" value="MFC5448939.1"/>
    <property type="molecule type" value="Genomic_DNA"/>
</dbReference>
<comment type="catalytic activity">
    <reaction evidence="12">
        <text>oxaloacetate + H(+) = pyruvate + CO2</text>
        <dbReference type="Rhea" id="RHEA:15641"/>
        <dbReference type="ChEBI" id="CHEBI:15361"/>
        <dbReference type="ChEBI" id="CHEBI:15378"/>
        <dbReference type="ChEBI" id="CHEBI:16452"/>
        <dbReference type="ChEBI" id="CHEBI:16526"/>
        <dbReference type="EC" id="4.1.1.112"/>
    </reaction>
</comment>
<dbReference type="PANTHER" id="PTHR33254:SF4">
    <property type="entry name" value="4-HYDROXY-4-METHYL-2-OXOGLUTARATE ALDOLASE 3-RELATED"/>
    <property type="match status" value="1"/>
</dbReference>
<evidence type="ECO:0000256" key="2">
    <source>
        <dbReference type="ARBA" id="ARBA00001968"/>
    </source>
</evidence>
<evidence type="ECO:0000313" key="14">
    <source>
        <dbReference type="Proteomes" id="UP001596044"/>
    </source>
</evidence>
<evidence type="ECO:0000256" key="10">
    <source>
        <dbReference type="ARBA" id="ARBA00030169"/>
    </source>
</evidence>
<evidence type="ECO:0000256" key="1">
    <source>
        <dbReference type="ARBA" id="ARBA00001342"/>
    </source>
</evidence>
<dbReference type="Gene3D" id="3.50.30.40">
    <property type="entry name" value="Ribonuclease E inhibitor RraA/RraA-like"/>
    <property type="match status" value="1"/>
</dbReference>
<dbReference type="SUPFAM" id="SSF89562">
    <property type="entry name" value="RraA-like"/>
    <property type="match status" value="1"/>
</dbReference>
<dbReference type="EC" id="4.1.3.17" evidence="5"/>
<dbReference type="CDD" id="cd16841">
    <property type="entry name" value="RraA_family"/>
    <property type="match status" value="1"/>
</dbReference>
<comment type="caution">
    <text evidence="13">The sequence shown here is derived from an EMBL/GenBank/DDBJ whole genome shotgun (WGS) entry which is preliminary data.</text>
</comment>
<comment type="subunit">
    <text evidence="4">Homotrimer.</text>
</comment>
<evidence type="ECO:0000256" key="7">
    <source>
        <dbReference type="ARBA" id="ARBA00016549"/>
    </source>
</evidence>
<comment type="function">
    <text evidence="8">Catalyzes the aldol cleavage of 4-hydroxy-4-methyl-2-oxoglutarate (HMG) into 2 molecules of pyruvate. Also contains a secondary oxaloacetate (OAA) decarboxylase activity due to the common pyruvate enolate transition state formed following C-C bond cleavage in the retro-aldol and decarboxylation reactions.</text>
</comment>
<evidence type="ECO:0000256" key="11">
    <source>
        <dbReference type="ARBA" id="ARBA00032305"/>
    </source>
</evidence>
<evidence type="ECO:0000256" key="3">
    <source>
        <dbReference type="ARBA" id="ARBA00008621"/>
    </source>
</evidence>
<dbReference type="NCBIfam" id="NF004850">
    <property type="entry name" value="PRK06201.1"/>
    <property type="match status" value="1"/>
</dbReference>
<comment type="similarity">
    <text evidence="3">Belongs to the class II aldolase/RraA-like family.</text>
</comment>